<dbReference type="Pfam" id="PF18565">
    <property type="entry name" value="Glyco_hydro2_C5"/>
    <property type="match status" value="1"/>
</dbReference>
<dbReference type="Pfam" id="PF16355">
    <property type="entry name" value="DUF4982"/>
    <property type="match status" value="1"/>
</dbReference>
<accession>A0A6I1MJU1</accession>
<dbReference type="SUPFAM" id="SSF49303">
    <property type="entry name" value="beta-Galactosidase/glucuronidase domain"/>
    <property type="match status" value="1"/>
</dbReference>
<evidence type="ECO:0000256" key="3">
    <source>
        <dbReference type="ARBA" id="ARBA00023295"/>
    </source>
</evidence>
<dbReference type="PROSITE" id="PS51175">
    <property type="entry name" value="CBM6"/>
    <property type="match status" value="1"/>
</dbReference>
<dbReference type="PRINTS" id="PR00132">
    <property type="entry name" value="GLHYDRLASE2"/>
</dbReference>
<evidence type="ECO:0000259" key="4">
    <source>
        <dbReference type="PROSITE" id="PS51175"/>
    </source>
</evidence>
<dbReference type="SMR" id="A0A6I1MJU1"/>
<dbReference type="PANTHER" id="PTHR42732:SF1">
    <property type="entry name" value="BETA-MANNOSIDASE"/>
    <property type="match status" value="1"/>
</dbReference>
<evidence type="ECO:0000313" key="6">
    <source>
        <dbReference type="Proteomes" id="UP000430345"/>
    </source>
</evidence>
<comment type="caution">
    <text evidence="5">The sequence shown here is derived from an EMBL/GenBank/DDBJ whole genome shotgun (WGS) entry which is preliminary data.</text>
</comment>
<keyword evidence="6" id="KW-1185">Reference proteome</keyword>
<dbReference type="SUPFAM" id="SSF51445">
    <property type="entry name" value="(Trans)glycosidases"/>
    <property type="match status" value="1"/>
</dbReference>
<dbReference type="GO" id="GO:0005975">
    <property type="term" value="P:carbohydrate metabolic process"/>
    <property type="evidence" value="ECO:0007669"/>
    <property type="project" value="InterPro"/>
</dbReference>
<dbReference type="GO" id="GO:0030246">
    <property type="term" value="F:carbohydrate binding"/>
    <property type="evidence" value="ECO:0007669"/>
    <property type="project" value="InterPro"/>
</dbReference>
<feature type="domain" description="CBM6" evidence="4">
    <location>
        <begin position="10"/>
        <end position="135"/>
    </location>
</feature>
<keyword evidence="3" id="KW-0326">Glycosidase</keyword>
<dbReference type="InterPro" id="IPR008979">
    <property type="entry name" value="Galactose-bd-like_sf"/>
</dbReference>
<dbReference type="InterPro" id="IPR006101">
    <property type="entry name" value="Glyco_hydro_2"/>
</dbReference>
<dbReference type="Pfam" id="PF02837">
    <property type="entry name" value="Glyco_hydro_2_N"/>
    <property type="match status" value="1"/>
</dbReference>
<evidence type="ECO:0000313" key="5">
    <source>
        <dbReference type="EMBL" id="MPQ42432.1"/>
    </source>
</evidence>
<dbReference type="InterPro" id="IPR006103">
    <property type="entry name" value="Glyco_hydro_2_cat"/>
</dbReference>
<comment type="similarity">
    <text evidence="1">Belongs to the glycosyl hydrolase 2 family.</text>
</comment>
<dbReference type="InterPro" id="IPR036156">
    <property type="entry name" value="Beta-gal/glucu_dom_sf"/>
</dbReference>
<gene>
    <name evidence="5" type="ORF">GBZ86_01445</name>
</gene>
<dbReference type="Gene3D" id="2.60.120.260">
    <property type="entry name" value="Galactose-binding domain-like"/>
    <property type="match status" value="9"/>
</dbReference>
<dbReference type="InterPro" id="IPR006102">
    <property type="entry name" value="Ig-like_GH2"/>
</dbReference>
<dbReference type="OrthoDB" id="9762066at2"/>
<dbReference type="Gene3D" id="3.20.20.80">
    <property type="entry name" value="Glycosidases"/>
    <property type="match status" value="1"/>
</dbReference>
<dbReference type="Pfam" id="PF00703">
    <property type="entry name" value="Glyco_hydro_2"/>
    <property type="match status" value="1"/>
</dbReference>
<name>A0A6I1MJU1_9CLOT</name>
<dbReference type="InterPro" id="IPR051913">
    <property type="entry name" value="GH2_Domain-Containing"/>
</dbReference>
<dbReference type="Gene3D" id="2.60.40.10">
    <property type="entry name" value="Immunoglobulins"/>
    <property type="match status" value="3"/>
</dbReference>
<dbReference type="InterPro" id="IPR040605">
    <property type="entry name" value="Glyco_hydro2_dom5"/>
</dbReference>
<reference evidence="5 6" key="1">
    <citation type="submission" date="2019-10" db="EMBL/GenBank/DDBJ databases">
        <title>The Genome Sequence of Clostridium tarantellae Isolated from Fish Brain.</title>
        <authorList>
            <person name="Bano L."/>
            <person name="Kiel M."/>
            <person name="Sales G."/>
            <person name="Doxey A.C."/>
            <person name="Mansfield M.J."/>
            <person name="Schiavone M."/>
            <person name="Rossetto O."/>
            <person name="Pirazzini M."/>
            <person name="Dobrindt U."/>
            <person name="Montecucco C."/>
        </authorList>
    </citation>
    <scope>NUCLEOTIDE SEQUENCE [LARGE SCALE GENOMIC DNA]</scope>
    <source>
        <strain evidence="5 6">DSM 3997</strain>
    </source>
</reference>
<dbReference type="SUPFAM" id="SSF49785">
    <property type="entry name" value="Galactose-binding domain-like"/>
    <property type="match status" value="1"/>
</dbReference>
<sequence>MFENFSIDSTLIKFNLATGSSVGGAGYAESGFVNGIGGPDDRSYSITSVNIAEGGQYILSFKYASGGIISPLKIDINGVNTGTIYKLSATVDWTSNNAITFTLPYPITLVSGNNTFKFHGDGVNWGPDIGICTLALLDNKLKINTINKIGDINKFNFIGKWNDGIDEIWTGDMSATFSIKFNGVAIELMGIKDFNHGVYEISIDNDDFHEVDGYSPTRTGVVKIFDSGLLNKGIHVLNFKLKGVNPHGGRPDGQISYAVVSLEGEVNKLTINTTDKSLDLNKFNFIGEWNDGIDEIWTGDMSATFSIKFNGVAIELMGIKDFNHGIYEISIDNGDFHEVDGYSPTRTGVVKIFDSGLLNKGTHILNFKLKGVNPHGGRPDGQISYALVNLEENEFNNNNMLVEVIYSENSIMNFNNNWKFNLNDGINFANNSYNDSFWRTLRLPHDWSIEFNFNKNSEGGSSAGFLDGGTAWYRKTFKFLSPIKNKKVFISFDGVYVESTLYVNENIIGENQNGFTPFSFDITKALYFDDRNNLVAVKVKNPLPSCRWYSGSGIYRNVKLIIKDYVYVEENGVFITTPNLENDLGSSGVCKVKIKTNIINSSSKSSYVKLETRIYSKENMLVSKHETSILANIGRNVEEQNLTVTNPKLWDIYDGNMYKVIINLYIDNNLIDVYKSNFGFRYFKFDSNTGFWLNGKNLKIKGGCIHHDLGALGAAVNYDAIKRQVKMIKSMGANAIRLTHNPFSPEFIEICENEGILLVEEAFDCWEISKRKYDYARFFNEYAKRDIQRMVNRGKNSPAIIMWSIGNEIYDTRTARGITIAKNLISWVKEIDKTRPITIGEDKYRGSKVEGDPAWNDNINAIMDALDLVGYNYSENVYDVHHKAKPNWKMYGSEVSSAVRSRDVYLDSTNTLINDKENLQVTSYDNYNPIVYWGRAAEDAWKRDRDRQFIAGSFFWTAFDYIGEPTPFDNTYPAKSSYFGAIDTAGFPKDAYYLYQSQWTTEPMLHILPHWNWKVGDMIKVWIYSNVDTVEVFINDKSLGEKKFLNKTTNYGMKYLEASDGNLHLEWLVSFQPGILRAVGKRNGVIVVEDKIATAGNATAIRLTPESESIKLGLNSLIYIMAEVIDSRGIVIPTANNLINFEVDGGVIVGVDNGNPSSVERFKDTKRKAFTGKALVIIQCNTVPGNIEVRATSTGLKEASTIVMKKINDTIEVTKEPITSNLNKRTIYNILTDGVLGNYAVKGSGTSIKYAAYIGGPADGYSTVIINVNSEGTYNLNMTYRHDDDVRPMKIDVNGINTGTIYLIPRANPGKFIIPVTLNKGENFIKFHGNGKDYAPDLGIFYLTPIIDTFITGFPSGTYYTKKGVLENGASLGRGLSSQYVTNLGGVKNGAVTIDVNVYASRVYKIIIDYINNSSNVRNLKLDIDGRELEPIYEIPPATPGRFLIMAFLNEGINKIKFYGDGIENSPDLKSVSISDDLGLLDKAILSNGASNSSLGKISLIGGKNNGTVTINFNATKAGRYKLSFLEQSMNSTSLININGEDISKNYFIENLNSIKKNTTIVNLELGKNIIKFSGDKVNYSPDLFYVDLRLLSDKLLINNFKIGYSIAKGILTGGAKLELDDTLAGWIGGPSDGASTVAIPVKISGSYNLVIEYIDGDGNRPLKIEVNGVDTGSIYKTPATNGWTLSDIKTITIPVNLESGNNTIKFHGDGRNYGPSLGELTIKNNNYNTTTTFTTSKTDTSIELNGSTVVENGLFKGIGGSKAGELIINVSVPYTGIYDFAIDYLAENNDSKIQIEVNGESTETVYNFQQTKSMNIVDEGRKIIQLKLLAGNNKIRIF</sequence>
<proteinExistence type="inferred from homology"/>
<dbReference type="Pfam" id="PF02836">
    <property type="entry name" value="Glyco_hydro_2_C"/>
    <property type="match status" value="1"/>
</dbReference>
<dbReference type="PANTHER" id="PTHR42732">
    <property type="entry name" value="BETA-GALACTOSIDASE"/>
    <property type="match status" value="1"/>
</dbReference>
<evidence type="ECO:0000256" key="1">
    <source>
        <dbReference type="ARBA" id="ARBA00007401"/>
    </source>
</evidence>
<dbReference type="GO" id="GO:0004553">
    <property type="term" value="F:hydrolase activity, hydrolyzing O-glycosyl compounds"/>
    <property type="evidence" value="ECO:0007669"/>
    <property type="project" value="InterPro"/>
</dbReference>
<evidence type="ECO:0000256" key="2">
    <source>
        <dbReference type="ARBA" id="ARBA00022801"/>
    </source>
</evidence>
<organism evidence="5 6">
    <name type="scientific">Clostridium tarantellae</name>
    <dbReference type="NCBI Taxonomy" id="39493"/>
    <lineage>
        <taxon>Bacteria</taxon>
        <taxon>Bacillati</taxon>
        <taxon>Bacillota</taxon>
        <taxon>Clostridia</taxon>
        <taxon>Eubacteriales</taxon>
        <taxon>Clostridiaceae</taxon>
        <taxon>Clostridium</taxon>
    </lineage>
</organism>
<dbReference type="RefSeq" id="WP_152887049.1">
    <property type="nucleotide sequence ID" value="NZ_WHJC01000007.1"/>
</dbReference>
<dbReference type="InterPro" id="IPR005084">
    <property type="entry name" value="CBM6"/>
</dbReference>
<keyword evidence="2" id="KW-0378">Hydrolase</keyword>
<protein>
    <submittedName>
        <fullName evidence="5">DUF4982 domain-containing protein</fullName>
    </submittedName>
</protein>
<dbReference type="InterPro" id="IPR017853">
    <property type="entry name" value="GH"/>
</dbReference>
<dbReference type="InterPro" id="IPR032311">
    <property type="entry name" value="DUF4982"/>
</dbReference>
<dbReference type="Proteomes" id="UP000430345">
    <property type="component" value="Unassembled WGS sequence"/>
</dbReference>
<dbReference type="EMBL" id="WHJC01000007">
    <property type="protein sequence ID" value="MPQ42432.1"/>
    <property type="molecule type" value="Genomic_DNA"/>
</dbReference>
<dbReference type="InterPro" id="IPR013783">
    <property type="entry name" value="Ig-like_fold"/>
</dbReference>
<dbReference type="InterPro" id="IPR006104">
    <property type="entry name" value="Glyco_hydro_2_N"/>
</dbReference>